<reference evidence="7" key="1">
    <citation type="submission" date="2018-03" db="EMBL/GenBank/DDBJ databases">
        <title>Identification and characterization of neuropeptides by transcriptome and proteome analyses in a bivalve mollusc Patinopecten yessoensis.</title>
        <authorList>
            <person name="Zhang M."/>
            <person name="Wang Y."/>
            <person name="Li Y."/>
            <person name="Li W."/>
            <person name="Li R."/>
            <person name="Xie X."/>
            <person name="Wang S."/>
            <person name="Hu X."/>
            <person name="Zhang L."/>
            <person name="Bao Z."/>
        </authorList>
    </citation>
    <scope>NUCLEOTIDE SEQUENCE</scope>
    <source>
        <tissue evidence="7">Ganglion</tissue>
    </source>
</reference>
<protein>
    <submittedName>
        <fullName evidence="7">Glycoprotein hormone alpha 2</fullName>
    </submittedName>
</protein>
<feature type="domain" description="DAN" evidence="6">
    <location>
        <begin position="41"/>
        <end position="138"/>
    </location>
</feature>
<organism evidence="7">
    <name type="scientific">Mizuhopecten yessoensis</name>
    <name type="common">Japanese scallop</name>
    <name type="synonym">Patinopecten yessoensis</name>
    <dbReference type="NCBI Taxonomy" id="6573"/>
    <lineage>
        <taxon>Eukaryota</taxon>
        <taxon>Metazoa</taxon>
        <taxon>Spiralia</taxon>
        <taxon>Lophotrochozoa</taxon>
        <taxon>Mollusca</taxon>
        <taxon>Bivalvia</taxon>
        <taxon>Autobranchia</taxon>
        <taxon>Pteriomorphia</taxon>
        <taxon>Pectinida</taxon>
        <taxon>Pectinoidea</taxon>
        <taxon>Pectinidae</taxon>
        <taxon>Mizuhopecten</taxon>
    </lineage>
</organism>
<dbReference type="AlphaFoldDB" id="A0A346GAT9"/>
<evidence type="ECO:0000313" key="7">
    <source>
        <dbReference type="EMBL" id="AXN93492.1"/>
    </source>
</evidence>
<feature type="transmembrane region" description="Helical" evidence="5">
    <location>
        <begin position="21"/>
        <end position="41"/>
    </location>
</feature>
<dbReference type="InterPro" id="IPR004133">
    <property type="entry name" value="DAN_dom"/>
</dbReference>
<proteinExistence type="evidence at transcript level"/>
<evidence type="ECO:0000256" key="2">
    <source>
        <dbReference type="ARBA" id="ARBA00022525"/>
    </source>
</evidence>
<dbReference type="Pfam" id="PF03045">
    <property type="entry name" value="DAN"/>
    <property type="match status" value="1"/>
</dbReference>
<dbReference type="FunFam" id="2.10.90.10:FF:000049">
    <property type="entry name" value="Glycoprotein hormone alpha 2"/>
    <property type="match status" value="1"/>
</dbReference>
<keyword evidence="5" id="KW-0472">Membrane</keyword>
<name>A0A346GAT9_MIZYE</name>
<accession>A0A346GAT9</accession>
<dbReference type="PANTHER" id="PTHR31129:SF2">
    <property type="entry name" value="GLYCOPROTEIN HORMONE ALPHA-2"/>
    <property type="match status" value="1"/>
</dbReference>
<dbReference type="GeneID" id="110450497"/>
<dbReference type="GO" id="GO:0005615">
    <property type="term" value="C:extracellular space"/>
    <property type="evidence" value="ECO:0007669"/>
    <property type="project" value="TreeGrafter"/>
</dbReference>
<evidence type="ECO:0000256" key="1">
    <source>
        <dbReference type="ARBA" id="ARBA00004613"/>
    </source>
</evidence>
<dbReference type="PANTHER" id="PTHR31129">
    <property type="entry name" value="GLYCOPROTEIN HORMONE ALPHA-2"/>
    <property type="match status" value="1"/>
</dbReference>
<evidence type="ECO:0000256" key="4">
    <source>
        <dbReference type="ARBA" id="ARBA00023157"/>
    </source>
</evidence>
<comment type="subcellular location">
    <subcellularLocation>
        <location evidence="1">Secreted</location>
    </subcellularLocation>
</comment>
<evidence type="ECO:0000256" key="3">
    <source>
        <dbReference type="ARBA" id="ARBA00022729"/>
    </source>
</evidence>
<dbReference type="KEGG" id="myi:110450497"/>
<dbReference type="OrthoDB" id="6421717at2759"/>
<sequence>MGTSEILSGPLCKLRRRDVTNFIITIFRIFLVLNTLTGLTYSRHTWERPGCYKVADDRTVRIPDCLQFNVTTNACRGFCVSYAIPSSARTRLRNPSHIITSRSECCSIEETYDITVHVRCIDGIREVVFKSAKKCACSICRQG</sequence>
<keyword evidence="5" id="KW-0812">Transmembrane</keyword>
<dbReference type="InterPro" id="IPR052680">
    <property type="entry name" value="Glyco_Hormone_Alpha"/>
</dbReference>
<dbReference type="RefSeq" id="XP_021353724.1">
    <property type="nucleotide sequence ID" value="XM_021498049.1"/>
</dbReference>
<keyword evidence="3" id="KW-0732">Signal</keyword>
<evidence type="ECO:0000259" key="6">
    <source>
        <dbReference type="Pfam" id="PF03045"/>
    </source>
</evidence>
<dbReference type="EMBL" id="MH045224">
    <property type="protein sequence ID" value="AXN93492.1"/>
    <property type="molecule type" value="mRNA"/>
</dbReference>
<keyword evidence="4" id="KW-1015">Disulfide bond</keyword>
<dbReference type="GO" id="GO:0051427">
    <property type="term" value="F:hormone receptor binding"/>
    <property type="evidence" value="ECO:0007669"/>
    <property type="project" value="TreeGrafter"/>
</dbReference>
<dbReference type="GO" id="GO:0007166">
    <property type="term" value="P:cell surface receptor signaling pathway"/>
    <property type="evidence" value="ECO:0007669"/>
    <property type="project" value="TreeGrafter"/>
</dbReference>
<keyword evidence="5" id="KW-1133">Transmembrane helix</keyword>
<evidence type="ECO:0000256" key="5">
    <source>
        <dbReference type="SAM" id="Phobius"/>
    </source>
</evidence>
<keyword evidence="2" id="KW-0964">Secreted</keyword>
<dbReference type="Gene3D" id="2.10.90.10">
    <property type="entry name" value="Cystine-knot cytokines"/>
    <property type="match status" value="1"/>
</dbReference>
<dbReference type="InterPro" id="IPR029034">
    <property type="entry name" value="Cystine-knot_cytokine"/>
</dbReference>